<dbReference type="SUPFAM" id="SSF56935">
    <property type="entry name" value="Porins"/>
    <property type="match status" value="1"/>
</dbReference>
<dbReference type="PANTHER" id="PTHR30069:SF42">
    <property type="entry name" value="FERRIC AEROBACTIN RECEPTOR"/>
    <property type="match status" value="1"/>
</dbReference>
<evidence type="ECO:0000256" key="10">
    <source>
        <dbReference type="SAM" id="SignalP"/>
    </source>
</evidence>
<dbReference type="Gene3D" id="2.170.130.10">
    <property type="entry name" value="TonB-dependent receptor, plug domain"/>
    <property type="match status" value="1"/>
</dbReference>
<comment type="subcellular location">
    <subcellularLocation>
        <location evidence="1 8">Cell outer membrane</location>
        <topology evidence="1 8">Multi-pass membrane protein</topology>
    </subcellularLocation>
</comment>
<dbReference type="InterPro" id="IPR000531">
    <property type="entry name" value="Beta-barrel_TonB"/>
</dbReference>
<evidence type="ECO:0000256" key="7">
    <source>
        <dbReference type="ARBA" id="ARBA00023237"/>
    </source>
</evidence>
<dbReference type="Pfam" id="PF13715">
    <property type="entry name" value="CarbopepD_reg_2"/>
    <property type="match status" value="1"/>
</dbReference>
<evidence type="ECO:0000256" key="6">
    <source>
        <dbReference type="ARBA" id="ARBA00023136"/>
    </source>
</evidence>
<evidence type="ECO:0000313" key="13">
    <source>
        <dbReference type="EMBL" id="MCK8495460.1"/>
    </source>
</evidence>
<keyword evidence="5 9" id="KW-0798">TonB box</keyword>
<dbReference type="InterPro" id="IPR039426">
    <property type="entry name" value="TonB-dep_rcpt-like"/>
</dbReference>
<protein>
    <submittedName>
        <fullName evidence="13">TonB-dependent receptor</fullName>
    </submittedName>
</protein>
<dbReference type="EMBL" id="JALPRF010000008">
    <property type="protein sequence ID" value="MCK8495460.1"/>
    <property type="molecule type" value="Genomic_DNA"/>
</dbReference>
<keyword evidence="14" id="KW-1185">Reference proteome</keyword>
<keyword evidence="4 8" id="KW-0812">Transmembrane</keyword>
<dbReference type="InterPro" id="IPR012910">
    <property type="entry name" value="Plug_dom"/>
</dbReference>
<comment type="similarity">
    <text evidence="8 9">Belongs to the TonB-dependent receptor family.</text>
</comment>
<sequence>MNRILVFLPLLISLHVVAQTGTIRGTITTSNGNPAGFVTVRLDKFSTGVVTNATGSYTIENVPGGLHTVTASFVGYNTQTKEITSTDGQIVTVDFVLTEAEANLSEVVVSASRTKESIDGIPSSVAVIGLKTLQDNLDITTNLGSILENRVPGLAPSAGLSSNFGQTLRGRNMLVMVDGVPQSTPLRNGGMDIRALDPSVIERVEVVKGATAIYGNGAAGGLINYFTRNPKTGKLINSHTTIGTSGSLTNKANSMGGRVSQLLYGDKGKLSYVLGGVYEQTGEQKDAAGDVLPPIYGLGETDSYNAFAKIGYQLTNQHKVQATYNVYSSRQTTNYLTVNGDYKNGIKTSAKLGESQGVPQGVRGNHNLNILFTGNTGVANTSYDVSAYYQSVDNVFFYSTAFVDGGVSRVLSKKKGVRLVLNTPLKLSTADASLTYGLDAQRDITSQPLVDGRIWVPEMNMQNMAPFAQARVTFFEKLILKGGLRYEKVRISVDDYNTLPSVNVLSGAVTPSIKVKGGDLAYNPLVFNLGLRYNVSPYFSPYISFSQGFTVSDVGLALRAARVDDVAKINTKAVIVDSYEAGFVSKIGTLRFEAIGYVSESSLGSNSVFQNGSFIVVRAPERIYGLELTADAQLTKNLRAGLNYSYVEGKLDANDDRNYNGPEDEYLPGARIAPPMLTGNINYTLLPNKLNLLLQYTGIMKRNRFAKNSNNSYDYSKGPVKAYNLFSTAINYQFSQSTSLSLGIENLFNEDYYPARSQWTALNDNYIKGSGAAYRLTLHIKM</sequence>
<dbReference type="Pfam" id="PF07715">
    <property type="entry name" value="Plug"/>
    <property type="match status" value="1"/>
</dbReference>
<proteinExistence type="inferred from homology"/>
<dbReference type="InterPro" id="IPR037066">
    <property type="entry name" value="Plug_dom_sf"/>
</dbReference>
<evidence type="ECO:0000256" key="3">
    <source>
        <dbReference type="ARBA" id="ARBA00022452"/>
    </source>
</evidence>
<dbReference type="Pfam" id="PF00593">
    <property type="entry name" value="TonB_dep_Rec_b-barrel"/>
    <property type="match status" value="1"/>
</dbReference>
<accession>A0ABT0HTZ9</accession>
<evidence type="ECO:0000256" key="4">
    <source>
        <dbReference type="ARBA" id="ARBA00022692"/>
    </source>
</evidence>
<dbReference type="RefSeq" id="WP_248480247.1">
    <property type="nucleotide sequence ID" value="NZ_JALPRF010000008.1"/>
</dbReference>
<reference evidence="13 14" key="1">
    <citation type="submission" date="2022-04" db="EMBL/GenBank/DDBJ databases">
        <title>Spirosoma sp. strain RP8 genome sequencing and assembly.</title>
        <authorList>
            <person name="Jung Y."/>
        </authorList>
    </citation>
    <scope>NUCLEOTIDE SEQUENCE [LARGE SCALE GENOMIC DNA]</scope>
    <source>
        <strain evidence="13 14">RP8</strain>
    </source>
</reference>
<feature type="domain" description="TonB-dependent receptor-like beta-barrel" evidence="11">
    <location>
        <begin position="317"/>
        <end position="747"/>
    </location>
</feature>
<evidence type="ECO:0000259" key="12">
    <source>
        <dbReference type="Pfam" id="PF07715"/>
    </source>
</evidence>
<dbReference type="GO" id="GO:0016787">
    <property type="term" value="F:hydrolase activity"/>
    <property type="evidence" value="ECO:0007669"/>
    <property type="project" value="UniProtKB-KW"/>
</dbReference>
<keyword evidence="10" id="KW-0732">Signal</keyword>
<evidence type="ECO:0000256" key="9">
    <source>
        <dbReference type="RuleBase" id="RU003357"/>
    </source>
</evidence>
<evidence type="ECO:0000313" key="14">
    <source>
        <dbReference type="Proteomes" id="UP001202180"/>
    </source>
</evidence>
<gene>
    <name evidence="13" type="ORF">M0L20_26580</name>
</gene>
<evidence type="ECO:0000256" key="5">
    <source>
        <dbReference type="ARBA" id="ARBA00023077"/>
    </source>
</evidence>
<name>A0ABT0HTZ9_9BACT</name>
<evidence type="ECO:0000259" key="11">
    <source>
        <dbReference type="Pfam" id="PF00593"/>
    </source>
</evidence>
<keyword evidence="2 8" id="KW-0813">Transport</keyword>
<dbReference type="SUPFAM" id="SSF49464">
    <property type="entry name" value="Carboxypeptidase regulatory domain-like"/>
    <property type="match status" value="1"/>
</dbReference>
<keyword evidence="7 8" id="KW-0998">Cell outer membrane</keyword>
<keyword evidence="13" id="KW-0378">Hydrolase</keyword>
<evidence type="ECO:0000256" key="1">
    <source>
        <dbReference type="ARBA" id="ARBA00004571"/>
    </source>
</evidence>
<feature type="chain" id="PRO_5046231063" evidence="10">
    <location>
        <begin position="19"/>
        <end position="782"/>
    </location>
</feature>
<dbReference type="PROSITE" id="PS52016">
    <property type="entry name" value="TONB_DEPENDENT_REC_3"/>
    <property type="match status" value="1"/>
</dbReference>
<feature type="domain" description="TonB-dependent receptor plug" evidence="12">
    <location>
        <begin position="120"/>
        <end position="221"/>
    </location>
</feature>
<dbReference type="Gene3D" id="2.40.170.20">
    <property type="entry name" value="TonB-dependent receptor, beta-barrel domain"/>
    <property type="match status" value="1"/>
</dbReference>
<dbReference type="PANTHER" id="PTHR30069">
    <property type="entry name" value="TONB-DEPENDENT OUTER MEMBRANE RECEPTOR"/>
    <property type="match status" value="1"/>
</dbReference>
<keyword evidence="6 8" id="KW-0472">Membrane</keyword>
<keyword evidence="3 8" id="KW-1134">Transmembrane beta strand</keyword>
<dbReference type="Gene3D" id="2.60.40.1120">
    <property type="entry name" value="Carboxypeptidase-like, regulatory domain"/>
    <property type="match status" value="1"/>
</dbReference>
<organism evidence="13 14">
    <name type="scientific">Spirosoma liriopis</name>
    <dbReference type="NCBI Taxonomy" id="2937440"/>
    <lineage>
        <taxon>Bacteria</taxon>
        <taxon>Pseudomonadati</taxon>
        <taxon>Bacteroidota</taxon>
        <taxon>Cytophagia</taxon>
        <taxon>Cytophagales</taxon>
        <taxon>Cytophagaceae</taxon>
        <taxon>Spirosoma</taxon>
    </lineage>
</organism>
<dbReference type="InterPro" id="IPR008969">
    <property type="entry name" value="CarboxyPept-like_regulatory"/>
</dbReference>
<comment type="caution">
    <text evidence="13">The sequence shown here is derived from an EMBL/GenBank/DDBJ whole genome shotgun (WGS) entry which is preliminary data.</text>
</comment>
<dbReference type="Proteomes" id="UP001202180">
    <property type="component" value="Unassembled WGS sequence"/>
</dbReference>
<keyword evidence="13" id="KW-0675">Receptor</keyword>
<feature type="signal peptide" evidence="10">
    <location>
        <begin position="1"/>
        <end position="18"/>
    </location>
</feature>
<evidence type="ECO:0000256" key="8">
    <source>
        <dbReference type="PROSITE-ProRule" id="PRU01360"/>
    </source>
</evidence>
<evidence type="ECO:0000256" key="2">
    <source>
        <dbReference type="ARBA" id="ARBA00022448"/>
    </source>
</evidence>
<dbReference type="InterPro" id="IPR036942">
    <property type="entry name" value="Beta-barrel_TonB_sf"/>
</dbReference>
<dbReference type="CDD" id="cd01347">
    <property type="entry name" value="ligand_gated_channel"/>
    <property type="match status" value="1"/>
</dbReference>